<dbReference type="Pfam" id="PF12787">
    <property type="entry name" value="EcsC"/>
    <property type="match status" value="1"/>
</dbReference>
<dbReference type="PANTHER" id="PTHR41260:SF1">
    <property type="entry name" value="PROTEIN ECSC"/>
    <property type="match status" value="1"/>
</dbReference>
<evidence type="ECO:0000313" key="1">
    <source>
        <dbReference type="EMBL" id="OAH56229.1"/>
    </source>
</evidence>
<accession>A0A177KSB2</accession>
<dbReference type="InterPro" id="IPR024787">
    <property type="entry name" value="EcsC"/>
</dbReference>
<dbReference type="RefSeq" id="WP_018394161.1">
    <property type="nucleotide sequence ID" value="NZ_LQWZ01000023.1"/>
</dbReference>
<dbReference type="Proteomes" id="UP000077271">
    <property type="component" value="Unassembled WGS sequence"/>
</dbReference>
<proteinExistence type="predicted"/>
<dbReference type="PANTHER" id="PTHR41260">
    <property type="entry name" value="PROTEIN ECSC"/>
    <property type="match status" value="1"/>
</dbReference>
<sequence length="281" mass="32397">MWTERDRAYWDRLMSWEQQLISYEGNDIEYSTASVIERLMQEIPENMRDRVFSQIDNVLFNVHSLLQGSQLQTEARERILTSARIFRDDIETVVDLRKLTIDQLSYINRQQMARNRFYSAVQGAVTGTGGVLPVAADFLAMAAVNLRAVQLTALSYGYDVEYPFEMTASLNVFHASMLPDRLKAEGWAQLITDVEDGKEPFYFYEGTEHIADETWLEEPLRQSVKLAVVMALRNKKVSGIPLLSVAIGAGVNYRLTKKVTEFAESYYQYRYLNEKKERTGR</sequence>
<evidence type="ECO:0000313" key="2">
    <source>
        <dbReference type="Proteomes" id="UP000077271"/>
    </source>
</evidence>
<dbReference type="OrthoDB" id="2040879at2"/>
<dbReference type="AlphaFoldDB" id="A0A177KSB2"/>
<gene>
    <name evidence="1" type="ORF">AWH48_06055</name>
</gene>
<dbReference type="EMBL" id="LQWZ01000023">
    <property type="protein sequence ID" value="OAH56229.1"/>
    <property type="molecule type" value="Genomic_DNA"/>
</dbReference>
<protein>
    <submittedName>
        <fullName evidence="1">ABC transporter substrate-binding protein</fullName>
    </submittedName>
</protein>
<name>A0A177KSB2_9BACI</name>
<organism evidence="1 2">
    <name type="scientific">Domibacillus aminovorans</name>
    <dbReference type="NCBI Taxonomy" id="29332"/>
    <lineage>
        <taxon>Bacteria</taxon>
        <taxon>Bacillati</taxon>
        <taxon>Bacillota</taxon>
        <taxon>Bacilli</taxon>
        <taxon>Bacillales</taxon>
        <taxon>Bacillaceae</taxon>
        <taxon>Domibacillus</taxon>
    </lineage>
</organism>
<comment type="caution">
    <text evidence="1">The sequence shown here is derived from an EMBL/GenBank/DDBJ whole genome shotgun (WGS) entry which is preliminary data.</text>
</comment>
<reference evidence="1 2" key="1">
    <citation type="submission" date="2016-01" db="EMBL/GenBank/DDBJ databases">
        <title>Investigation of taxonomic status of Bacillus aminovorans.</title>
        <authorList>
            <person name="Verma A."/>
            <person name="Pal Y."/>
            <person name="Krishnamurthi S."/>
        </authorList>
    </citation>
    <scope>NUCLEOTIDE SEQUENCE [LARGE SCALE GENOMIC DNA]</scope>
    <source>
        <strain evidence="1 2">DSM 4337</strain>
    </source>
</reference>